<feature type="region of interest" description="Disordered" evidence="1">
    <location>
        <begin position="1"/>
        <end position="31"/>
    </location>
</feature>
<sequence>MAATPDPETSSTCSEHATGYTLDQQPPQDIQADPDALTLATKLDIKNLLLELKQMSAADMAMLKTSEEDIIDV</sequence>
<dbReference type="AlphaFoldDB" id="A0AAD1R1D0"/>
<evidence type="ECO:0000256" key="1">
    <source>
        <dbReference type="SAM" id="MobiDB-lite"/>
    </source>
</evidence>
<protein>
    <submittedName>
        <fullName evidence="2">Uncharacterized protein</fullName>
    </submittedName>
</protein>
<reference evidence="2" key="1">
    <citation type="submission" date="2022-03" db="EMBL/GenBank/DDBJ databases">
        <authorList>
            <person name="Alioto T."/>
            <person name="Alioto T."/>
            <person name="Gomez Garrido J."/>
        </authorList>
    </citation>
    <scope>NUCLEOTIDE SEQUENCE</scope>
</reference>
<keyword evidence="3" id="KW-1185">Reference proteome</keyword>
<accession>A0AAD1R1D0</accession>
<proteinExistence type="predicted"/>
<gene>
    <name evidence="2" type="ORF">PECUL_23A015355</name>
</gene>
<dbReference type="EMBL" id="OW240912">
    <property type="protein sequence ID" value="CAH2221910.1"/>
    <property type="molecule type" value="Genomic_DNA"/>
</dbReference>
<evidence type="ECO:0000313" key="3">
    <source>
        <dbReference type="Proteomes" id="UP001295444"/>
    </source>
</evidence>
<evidence type="ECO:0000313" key="2">
    <source>
        <dbReference type="EMBL" id="CAH2221910.1"/>
    </source>
</evidence>
<organism evidence="2 3">
    <name type="scientific">Pelobates cultripes</name>
    <name type="common">Western spadefoot toad</name>
    <dbReference type="NCBI Taxonomy" id="61616"/>
    <lineage>
        <taxon>Eukaryota</taxon>
        <taxon>Metazoa</taxon>
        <taxon>Chordata</taxon>
        <taxon>Craniata</taxon>
        <taxon>Vertebrata</taxon>
        <taxon>Euteleostomi</taxon>
        <taxon>Amphibia</taxon>
        <taxon>Batrachia</taxon>
        <taxon>Anura</taxon>
        <taxon>Pelobatoidea</taxon>
        <taxon>Pelobatidae</taxon>
        <taxon>Pelobates</taxon>
    </lineage>
</organism>
<name>A0AAD1R1D0_PELCU</name>
<dbReference type="Proteomes" id="UP001295444">
    <property type="component" value="Chromosome 01"/>
</dbReference>